<dbReference type="AlphaFoldDB" id="I5C5T8"/>
<keyword evidence="2" id="KW-1185">Reference proteome</keyword>
<dbReference type="PATRIC" id="fig|1189621.3.peg.1644"/>
<comment type="caution">
    <text evidence="1">The sequence shown here is derived from an EMBL/GenBank/DDBJ whole genome shotgun (WGS) entry which is preliminary data.</text>
</comment>
<proteinExistence type="predicted"/>
<dbReference type="Proteomes" id="UP000005551">
    <property type="component" value="Unassembled WGS sequence"/>
</dbReference>
<gene>
    <name evidence="1" type="ORF">A3SI_07879</name>
</gene>
<sequence>MNELSLYAVAFLLLIGHTLAAAYMYKKVHADATLDTLQKNEWKLKALIFPAYYWFQYQRRKQ</sequence>
<organism evidence="1 2">
    <name type="scientific">Nitritalea halalkaliphila LW7</name>
    <dbReference type="NCBI Taxonomy" id="1189621"/>
    <lineage>
        <taxon>Bacteria</taxon>
        <taxon>Pseudomonadati</taxon>
        <taxon>Bacteroidota</taxon>
        <taxon>Cytophagia</taxon>
        <taxon>Cytophagales</taxon>
        <taxon>Cyclobacteriaceae</taxon>
        <taxon>Nitritalea</taxon>
    </lineage>
</organism>
<dbReference type="RefSeq" id="WP_009054472.1">
    <property type="nucleotide sequence ID" value="NZ_AJYA01000016.1"/>
</dbReference>
<accession>I5C5T8</accession>
<name>I5C5T8_9BACT</name>
<dbReference type="STRING" id="1189621.A3SI_07879"/>
<reference evidence="1 2" key="1">
    <citation type="submission" date="2012-05" db="EMBL/GenBank/DDBJ databases">
        <title>Genome sequence of Nitritalea halalkaliphila LW7.</title>
        <authorList>
            <person name="Jangir P.K."/>
            <person name="Singh A."/>
            <person name="Shivaji S."/>
            <person name="Sharma R."/>
        </authorList>
    </citation>
    <scope>NUCLEOTIDE SEQUENCE [LARGE SCALE GENOMIC DNA]</scope>
    <source>
        <strain evidence="1 2">LW7</strain>
    </source>
</reference>
<dbReference type="OrthoDB" id="840164at2"/>
<protein>
    <submittedName>
        <fullName evidence="1">Uncharacterized protein</fullName>
    </submittedName>
</protein>
<dbReference type="EMBL" id="AJYA01000016">
    <property type="protein sequence ID" value="EIM77190.1"/>
    <property type="molecule type" value="Genomic_DNA"/>
</dbReference>
<evidence type="ECO:0000313" key="1">
    <source>
        <dbReference type="EMBL" id="EIM77190.1"/>
    </source>
</evidence>
<evidence type="ECO:0000313" key="2">
    <source>
        <dbReference type="Proteomes" id="UP000005551"/>
    </source>
</evidence>